<reference evidence="2" key="2">
    <citation type="submission" date="2021-09" db="EMBL/GenBank/DDBJ databases">
        <authorList>
            <person name="Gilroy R."/>
        </authorList>
    </citation>
    <scope>NUCLEOTIDE SEQUENCE</scope>
    <source>
        <strain evidence="2">ChiSjej5B23-16112</strain>
    </source>
</reference>
<evidence type="ECO:0000313" key="2">
    <source>
        <dbReference type="EMBL" id="HJF93769.1"/>
    </source>
</evidence>
<dbReference type="EMBL" id="DYVY01000052">
    <property type="protein sequence ID" value="HJF93769.1"/>
    <property type="molecule type" value="Genomic_DNA"/>
</dbReference>
<name>A0A921HZ19_9FIRM</name>
<organism evidence="2 3">
    <name type="scientific">Lachnoclostridium phocaeense</name>
    <dbReference type="NCBI Taxonomy" id="1871021"/>
    <lineage>
        <taxon>Bacteria</taxon>
        <taxon>Bacillati</taxon>
        <taxon>Bacillota</taxon>
        <taxon>Clostridia</taxon>
        <taxon>Lachnospirales</taxon>
        <taxon>Lachnospiraceae</taxon>
    </lineage>
</organism>
<dbReference type="Proteomes" id="UP000769156">
    <property type="component" value="Unassembled WGS sequence"/>
</dbReference>
<sequence length="91" mass="10224">MGWEQMEVEKKMCDALKELFAEELKEADHQGMERGRSEGMERGRSEGIERGRAEGLKLAKTIFRLSAQGVPAEEIAQQCGLSADQVREVLE</sequence>
<reference evidence="2" key="1">
    <citation type="journal article" date="2021" name="PeerJ">
        <title>Extensive microbial diversity within the chicken gut microbiome revealed by metagenomics and culture.</title>
        <authorList>
            <person name="Gilroy R."/>
            <person name="Ravi A."/>
            <person name="Getino M."/>
            <person name="Pursley I."/>
            <person name="Horton D.L."/>
            <person name="Alikhan N.F."/>
            <person name="Baker D."/>
            <person name="Gharbi K."/>
            <person name="Hall N."/>
            <person name="Watson M."/>
            <person name="Adriaenssens E.M."/>
            <person name="Foster-Nyarko E."/>
            <person name="Jarju S."/>
            <person name="Secka A."/>
            <person name="Antonio M."/>
            <person name="Oren A."/>
            <person name="Chaudhuri R.R."/>
            <person name="La Ragione R."/>
            <person name="Hildebrand F."/>
            <person name="Pallen M.J."/>
        </authorList>
    </citation>
    <scope>NUCLEOTIDE SEQUENCE</scope>
    <source>
        <strain evidence="2">ChiSjej5B23-16112</strain>
    </source>
</reference>
<evidence type="ECO:0000256" key="1">
    <source>
        <dbReference type="SAM" id="MobiDB-lite"/>
    </source>
</evidence>
<feature type="region of interest" description="Disordered" evidence="1">
    <location>
        <begin position="26"/>
        <end position="51"/>
    </location>
</feature>
<evidence type="ECO:0000313" key="3">
    <source>
        <dbReference type="Proteomes" id="UP000769156"/>
    </source>
</evidence>
<gene>
    <name evidence="2" type="ORF">K8V82_03150</name>
</gene>
<evidence type="ECO:0008006" key="4">
    <source>
        <dbReference type="Google" id="ProtNLM"/>
    </source>
</evidence>
<dbReference type="AlphaFoldDB" id="A0A921HZ19"/>
<accession>A0A921HZ19</accession>
<protein>
    <recommendedName>
        <fullName evidence="4">Transposase</fullName>
    </recommendedName>
</protein>
<proteinExistence type="predicted"/>
<comment type="caution">
    <text evidence="2">The sequence shown here is derived from an EMBL/GenBank/DDBJ whole genome shotgun (WGS) entry which is preliminary data.</text>
</comment>